<keyword evidence="2" id="KW-0396">Initiation factor</keyword>
<dbReference type="Proteomes" id="UP000013827">
    <property type="component" value="Unassembled WGS sequence"/>
</dbReference>
<evidence type="ECO:0000313" key="4">
    <source>
        <dbReference type="EnsemblProtists" id="EOD20928"/>
    </source>
</evidence>
<proteinExistence type="predicted"/>
<dbReference type="InterPro" id="IPR019382">
    <property type="entry name" value="eIF3l"/>
</dbReference>
<name>A0A0D3JBP3_EMIH1</name>
<dbReference type="Pfam" id="PF10255">
    <property type="entry name" value="Paf67"/>
    <property type="match status" value="2"/>
</dbReference>
<protein>
    <recommendedName>
        <fullName evidence="6">Eukaryotic translation initiation factor 3 subunit L</fullName>
    </recommendedName>
</protein>
<evidence type="ECO:0000256" key="3">
    <source>
        <dbReference type="ARBA" id="ARBA00022917"/>
    </source>
</evidence>
<dbReference type="EnsemblProtists" id="EOD20928">
    <property type="protein sequence ID" value="EOD20928"/>
    <property type="gene ID" value="EMIHUDRAFT_463792"/>
</dbReference>
<keyword evidence="1" id="KW-0963">Cytoplasm</keyword>
<reference evidence="4" key="2">
    <citation type="submission" date="2024-10" db="UniProtKB">
        <authorList>
            <consortium name="EnsemblProtists"/>
        </authorList>
    </citation>
    <scope>IDENTIFICATION</scope>
</reference>
<dbReference type="AlphaFoldDB" id="A0A0D3JBP3"/>
<evidence type="ECO:0000256" key="1">
    <source>
        <dbReference type="ARBA" id="ARBA00022490"/>
    </source>
</evidence>
<dbReference type="eggNOG" id="KOG3677">
    <property type="taxonomic scope" value="Eukaryota"/>
</dbReference>
<sequence length="390" mass="44125">MGDLEDTIEVVDLPNFRLEGASAFDVDASGSGTTAEVYTSATVELPEVVRLFVVYFNKQLKSGNVYEVHSAYEATFNKLTDRLYKTSPWPTAEVVSPLVGGDATFLLLYRELYFRHLYSRLTPTLQQRIDSWANYEALFSLLLDGDAPADLALPNQWIWDLVDELIYQFQAWSMFRQRLKSKSAEEIAILKQRTDVWSVTSVLGMLHRMAERGKEPRFASVPLYEIGGYFATVGLLRVQCLLADYTLALKTVEAVDLSRKGLFTKVTSCHISVFYYVAFAYLMSRRYVDAIRTLSQILFYIGPRQAGPQPAAAYRLQLKLFLAEVKQQAMLPTVRSLLKLYTTIGIPKLAELLDEAHVADSSLTRRHSDYFVRQIGKLDEIIANIKAPAP</sequence>
<keyword evidence="5" id="KW-1185">Reference proteome</keyword>
<dbReference type="KEGG" id="ehx:EMIHUDRAFT_463792"/>
<reference evidence="5" key="1">
    <citation type="journal article" date="2013" name="Nature">
        <title>Pan genome of the phytoplankton Emiliania underpins its global distribution.</title>
        <authorList>
            <person name="Read B.A."/>
            <person name="Kegel J."/>
            <person name="Klute M.J."/>
            <person name="Kuo A."/>
            <person name="Lefebvre S.C."/>
            <person name="Maumus F."/>
            <person name="Mayer C."/>
            <person name="Miller J."/>
            <person name="Monier A."/>
            <person name="Salamov A."/>
            <person name="Young J."/>
            <person name="Aguilar M."/>
            <person name="Claverie J.M."/>
            <person name="Frickenhaus S."/>
            <person name="Gonzalez K."/>
            <person name="Herman E.K."/>
            <person name="Lin Y.C."/>
            <person name="Napier J."/>
            <person name="Ogata H."/>
            <person name="Sarno A.F."/>
            <person name="Shmutz J."/>
            <person name="Schroeder D."/>
            <person name="de Vargas C."/>
            <person name="Verret F."/>
            <person name="von Dassow P."/>
            <person name="Valentin K."/>
            <person name="Van de Peer Y."/>
            <person name="Wheeler G."/>
            <person name="Dacks J.B."/>
            <person name="Delwiche C.F."/>
            <person name="Dyhrman S.T."/>
            <person name="Glockner G."/>
            <person name="John U."/>
            <person name="Richards T."/>
            <person name="Worden A.Z."/>
            <person name="Zhang X."/>
            <person name="Grigoriev I.V."/>
            <person name="Allen A.E."/>
            <person name="Bidle K."/>
            <person name="Borodovsky M."/>
            <person name="Bowler C."/>
            <person name="Brownlee C."/>
            <person name="Cock J.M."/>
            <person name="Elias M."/>
            <person name="Gladyshev V.N."/>
            <person name="Groth M."/>
            <person name="Guda C."/>
            <person name="Hadaegh A."/>
            <person name="Iglesias-Rodriguez M.D."/>
            <person name="Jenkins J."/>
            <person name="Jones B.M."/>
            <person name="Lawson T."/>
            <person name="Leese F."/>
            <person name="Lindquist E."/>
            <person name="Lobanov A."/>
            <person name="Lomsadze A."/>
            <person name="Malik S.B."/>
            <person name="Marsh M.E."/>
            <person name="Mackinder L."/>
            <person name="Mock T."/>
            <person name="Mueller-Roeber B."/>
            <person name="Pagarete A."/>
            <person name="Parker M."/>
            <person name="Probert I."/>
            <person name="Quesneville H."/>
            <person name="Raines C."/>
            <person name="Rensing S.A."/>
            <person name="Riano-Pachon D.M."/>
            <person name="Richier S."/>
            <person name="Rokitta S."/>
            <person name="Shiraiwa Y."/>
            <person name="Soanes D.M."/>
            <person name="van der Giezen M."/>
            <person name="Wahlund T.M."/>
            <person name="Williams B."/>
            <person name="Wilson W."/>
            <person name="Wolfe G."/>
            <person name="Wurch L.L."/>
        </authorList>
    </citation>
    <scope>NUCLEOTIDE SEQUENCE</scope>
</reference>
<keyword evidence="3" id="KW-0648">Protein biosynthesis</keyword>
<dbReference type="GeneID" id="17266474"/>
<evidence type="ECO:0008006" key="6">
    <source>
        <dbReference type="Google" id="ProtNLM"/>
    </source>
</evidence>
<dbReference type="GO" id="GO:0003743">
    <property type="term" value="F:translation initiation factor activity"/>
    <property type="evidence" value="ECO:0007669"/>
    <property type="project" value="UniProtKB-KW"/>
</dbReference>
<evidence type="ECO:0000313" key="5">
    <source>
        <dbReference type="Proteomes" id="UP000013827"/>
    </source>
</evidence>
<dbReference type="PANTHER" id="PTHR13242">
    <property type="entry name" value="EUKARYOTIC TRANSLATION INITIATION FACTOR 3"/>
    <property type="match status" value="1"/>
</dbReference>
<dbReference type="RefSeq" id="XP_005773357.1">
    <property type="nucleotide sequence ID" value="XM_005773300.1"/>
</dbReference>
<evidence type="ECO:0000256" key="2">
    <source>
        <dbReference type="ARBA" id="ARBA00022540"/>
    </source>
</evidence>
<dbReference type="STRING" id="2903.R1CDX2"/>
<organism evidence="4 5">
    <name type="scientific">Emiliania huxleyi (strain CCMP1516)</name>
    <dbReference type="NCBI Taxonomy" id="280463"/>
    <lineage>
        <taxon>Eukaryota</taxon>
        <taxon>Haptista</taxon>
        <taxon>Haptophyta</taxon>
        <taxon>Prymnesiophyceae</taxon>
        <taxon>Isochrysidales</taxon>
        <taxon>Noelaerhabdaceae</taxon>
        <taxon>Emiliania</taxon>
    </lineage>
</organism>
<dbReference type="HOGENOM" id="CLU_029210_0_0_1"/>
<dbReference type="GO" id="GO:0005852">
    <property type="term" value="C:eukaryotic translation initiation factor 3 complex"/>
    <property type="evidence" value="ECO:0007669"/>
    <property type="project" value="InterPro"/>
</dbReference>
<accession>A0A0D3JBP3</accession>
<dbReference type="PANTHER" id="PTHR13242:SF0">
    <property type="entry name" value="EUKARYOTIC TRANSLATION INITIATION FACTOR 3 SUBUNIT L"/>
    <property type="match status" value="1"/>
</dbReference>
<dbReference type="PaxDb" id="2903-EOD20928"/>